<keyword evidence="2" id="KW-1185">Reference proteome</keyword>
<protein>
    <submittedName>
        <fullName evidence="1">Uncharacterized protein</fullName>
    </submittedName>
</protein>
<dbReference type="AlphaFoldDB" id="A0A4C1Y2F4"/>
<evidence type="ECO:0000313" key="2">
    <source>
        <dbReference type="Proteomes" id="UP000299102"/>
    </source>
</evidence>
<proteinExistence type="predicted"/>
<dbReference type="EMBL" id="BGZK01001062">
    <property type="protein sequence ID" value="GBP70086.1"/>
    <property type="molecule type" value="Genomic_DNA"/>
</dbReference>
<evidence type="ECO:0000313" key="1">
    <source>
        <dbReference type="EMBL" id="GBP70086.1"/>
    </source>
</evidence>
<name>A0A4C1Y2F4_EUMVA</name>
<sequence>MSDVVRRGSLRALSLYRVYKYSAIFASSMATELSGFEWGYRIPERELSLRWRAALWICTGSGICSRGAKPRFLLLSIRKYRAETSGDPMMPEPPGHCPDVVGFPPSGGPIFNITGRWSDVRQCIVSILLKLSATPLVSAISIVEGLRVTTWGKHVDVEGAMIPKSKPEVAGELGVLRAPDRWEDGHQCFNVLFEGCCWGLGYPLTVLSLSKTVRTDPNGKRAKRLVNVLTASRRACATYYPRKSNENSPFDS</sequence>
<organism evidence="1 2">
    <name type="scientific">Eumeta variegata</name>
    <name type="common">Bagworm moth</name>
    <name type="synonym">Eumeta japonica</name>
    <dbReference type="NCBI Taxonomy" id="151549"/>
    <lineage>
        <taxon>Eukaryota</taxon>
        <taxon>Metazoa</taxon>
        <taxon>Ecdysozoa</taxon>
        <taxon>Arthropoda</taxon>
        <taxon>Hexapoda</taxon>
        <taxon>Insecta</taxon>
        <taxon>Pterygota</taxon>
        <taxon>Neoptera</taxon>
        <taxon>Endopterygota</taxon>
        <taxon>Lepidoptera</taxon>
        <taxon>Glossata</taxon>
        <taxon>Ditrysia</taxon>
        <taxon>Tineoidea</taxon>
        <taxon>Psychidae</taxon>
        <taxon>Oiketicinae</taxon>
        <taxon>Eumeta</taxon>
    </lineage>
</organism>
<gene>
    <name evidence="1" type="ORF">EVAR_98917_1</name>
</gene>
<accession>A0A4C1Y2F4</accession>
<reference evidence="1 2" key="1">
    <citation type="journal article" date="2019" name="Commun. Biol.">
        <title>The bagworm genome reveals a unique fibroin gene that provides high tensile strength.</title>
        <authorList>
            <person name="Kono N."/>
            <person name="Nakamura H."/>
            <person name="Ohtoshi R."/>
            <person name="Tomita M."/>
            <person name="Numata K."/>
            <person name="Arakawa K."/>
        </authorList>
    </citation>
    <scope>NUCLEOTIDE SEQUENCE [LARGE SCALE GENOMIC DNA]</scope>
</reference>
<comment type="caution">
    <text evidence="1">The sequence shown here is derived from an EMBL/GenBank/DDBJ whole genome shotgun (WGS) entry which is preliminary data.</text>
</comment>
<dbReference type="Proteomes" id="UP000299102">
    <property type="component" value="Unassembled WGS sequence"/>
</dbReference>